<comment type="caution">
    <text evidence="2">The sequence shown here is derived from an EMBL/GenBank/DDBJ whole genome shotgun (WGS) entry which is preliminary data.</text>
</comment>
<evidence type="ECO:0000313" key="2">
    <source>
        <dbReference type="EMBL" id="KAF0316155.1"/>
    </source>
</evidence>
<accession>A0A8H3VXH6</accession>
<dbReference type="AlphaFoldDB" id="A0A8H3VXH6"/>
<dbReference type="EMBL" id="WOWK01000170">
    <property type="protein sequence ID" value="KAF0316155.1"/>
    <property type="molecule type" value="Genomic_DNA"/>
</dbReference>
<sequence>MLLRSSHQPRPSHGDESTATLKRGDLQVAANICKGHDHRLFCPPIRPMRDREDPASVRRDCRRNTTVLSHGGRHVSEDFILIAAGNARDRELDPPFVRFHLVLHIASGRISGCEQLARVRDLLEEACHLRAAFGRFCHGLEHSISRRGPYPLKWIFQMTGFSPHEHLSASLASLPCLYYLHPLMSPEAVRLDHHIRPYPLENSGSRSLSHR</sequence>
<name>A0A8H3VXH6_9PEZI</name>
<proteinExistence type="predicted"/>
<evidence type="ECO:0000313" key="3">
    <source>
        <dbReference type="Proteomes" id="UP000434172"/>
    </source>
</evidence>
<dbReference type="Proteomes" id="UP000434172">
    <property type="component" value="Unassembled WGS sequence"/>
</dbReference>
<gene>
    <name evidence="2" type="ORF">GQ607_016633</name>
</gene>
<keyword evidence="3" id="KW-1185">Reference proteome</keyword>
<protein>
    <submittedName>
        <fullName evidence="2">Uncharacterized protein</fullName>
    </submittedName>
</protein>
<reference evidence="2 3" key="1">
    <citation type="submission" date="2019-12" db="EMBL/GenBank/DDBJ databases">
        <title>A genome sequence resource for the geographically widespread anthracnose pathogen Colletotrichum asianum.</title>
        <authorList>
            <person name="Meng Y."/>
        </authorList>
    </citation>
    <scope>NUCLEOTIDE SEQUENCE [LARGE SCALE GENOMIC DNA]</scope>
    <source>
        <strain evidence="2 3">ICMP 18580</strain>
    </source>
</reference>
<organism evidence="2 3">
    <name type="scientific">Colletotrichum asianum</name>
    <dbReference type="NCBI Taxonomy" id="702518"/>
    <lineage>
        <taxon>Eukaryota</taxon>
        <taxon>Fungi</taxon>
        <taxon>Dikarya</taxon>
        <taxon>Ascomycota</taxon>
        <taxon>Pezizomycotina</taxon>
        <taxon>Sordariomycetes</taxon>
        <taxon>Hypocreomycetidae</taxon>
        <taxon>Glomerellales</taxon>
        <taxon>Glomerellaceae</taxon>
        <taxon>Colletotrichum</taxon>
        <taxon>Colletotrichum gloeosporioides species complex</taxon>
    </lineage>
</organism>
<evidence type="ECO:0000256" key="1">
    <source>
        <dbReference type="SAM" id="MobiDB-lite"/>
    </source>
</evidence>
<feature type="region of interest" description="Disordered" evidence="1">
    <location>
        <begin position="1"/>
        <end position="21"/>
    </location>
</feature>